<dbReference type="AlphaFoldDB" id="A0A0F9IKH3"/>
<gene>
    <name evidence="4" type="ORF">LCGC14_1646880</name>
</gene>
<feature type="compositionally biased region" description="Basic and acidic residues" evidence="3">
    <location>
        <begin position="540"/>
        <end position="564"/>
    </location>
</feature>
<accession>A0A0F9IKH3</accession>
<keyword evidence="2" id="KW-0175">Coiled coil</keyword>
<dbReference type="NCBIfam" id="TIGR01766">
    <property type="entry name" value="IS200/IS605 family accessory protein TnpB-like domain"/>
    <property type="match status" value="1"/>
</dbReference>
<evidence type="ECO:0000256" key="3">
    <source>
        <dbReference type="SAM" id="MobiDB-lite"/>
    </source>
</evidence>
<feature type="coiled-coil region" evidence="2">
    <location>
        <begin position="86"/>
        <end position="142"/>
    </location>
</feature>
<keyword evidence="1" id="KW-0238">DNA-binding</keyword>
<comment type="caution">
    <text evidence="4">The sequence shown here is derived from an EMBL/GenBank/DDBJ whole genome shotgun (WGS) entry which is preliminary data.</text>
</comment>
<organism evidence="4">
    <name type="scientific">marine sediment metagenome</name>
    <dbReference type="NCBI Taxonomy" id="412755"/>
    <lineage>
        <taxon>unclassified sequences</taxon>
        <taxon>metagenomes</taxon>
        <taxon>ecological metagenomes</taxon>
    </lineage>
</organism>
<evidence type="ECO:0000256" key="2">
    <source>
        <dbReference type="SAM" id="Coils"/>
    </source>
</evidence>
<reference evidence="4" key="1">
    <citation type="journal article" date="2015" name="Nature">
        <title>Complex archaea that bridge the gap between prokaryotes and eukaryotes.</title>
        <authorList>
            <person name="Spang A."/>
            <person name="Saw J.H."/>
            <person name="Jorgensen S.L."/>
            <person name="Zaremba-Niedzwiedzka K."/>
            <person name="Martijn J."/>
            <person name="Lind A.E."/>
            <person name="van Eijk R."/>
            <person name="Schleper C."/>
            <person name="Guy L."/>
            <person name="Ettema T.J."/>
        </authorList>
    </citation>
    <scope>NUCLEOTIDE SEQUENCE</scope>
</reference>
<feature type="compositionally biased region" description="Polar residues" evidence="3">
    <location>
        <begin position="528"/>
        <end position="538"/>
    </location>
</feature>
<protein>
    <submittedName>
        <fullName evidence="4">Uncharacterized protein</fullName>
    </submittedName>
</protein>
<dbReference type="EMBL" id="LAZR01013796">
    <property type="protein sequence ID" value="KKM20299.1"/>
    <property type="molecule type" value="Genomic_DNA"/>
</dbReference>
<sequence>MSSKDKEIRTFHTTLRVDDAQAVVLEASAFLLSSTKRKLFVDMQSHGTSKEQNRALKTRYILDYGISGRHFNGMWNELKALIDSNMSNKKNHIEDLKKKIASTKKTIAKIKKQRISPKNKTIEKFKKQKLNRREKIRNLKIKLCNQERKLKGWQQDLKDKKVRVTFGTNKLFKAQYYLEENKFKDHKDWRKAWNHARNNQFYLLGSHDESWGNSNCQMTENSDGTFDVELTIPLALVKEYGKKLYFKNVSFGYGCEALSAAVTANEERKAIPVKNKEERKEKGHSITYRFRKDDKGRWMLYAMLDIPNPDIVSRHYKYGVIGVDINQDHWAIVETDRFGNPIKFGSIPCVTYGKSSDQSIAIIGEASKELNEWAIATKKPIVLENLDFKKKKRQLAEYSPEKARQLSSFAYSAILRIIQSRAYQFGIETFKVNPAFTSIIGRLKFADRYNLSVHQGAALAIGRRKMGFSERPPKSALIQFKAGTDIHGTFPSPARIDWKHEWCWWKSAARELQSAVARQYRKQKKAIRQSQAKSQSGNIRPRDGVDQVGCDEKTHRGSRDEIPERRRHNCSDADSDSLPNESGLLLTFVNKK</sequence>
<proteinExistence type="predicted"/>
<dbReference type="InterPro" id="IPR010095">
    <property type="entry name" value="Cas12f1-like_TNB"/>
</dbReference>
<name>A0A0F9IKH3_9ZZZZ</name>
<dbReference type="GO" id="GO:0003677">
    <property type="term" value="F:DNA binding"/>
    <property type="evidence" value="ECO:0007669"/>
    <property type="project" value="UniProtKB-KW"/>
</dbReference>
<evidence type="ECO:0000256" key="1">
    <source>
        <dbReference type="ARBA" id="ARBA00023125"/>
    </source>
</evidence>
<evidence type="ECO:0000313" key="4">
    <source>
        <dbReference type="EMBL" id="KKM20299.1"/>
    </source>
</evidence>
<feature type="region of interest" description="Disordered" evidence="3">
    <location>
        <begin position="525"/>
        <end position="581"/>
    </location>
</feature>